<evidence type="ECO:0000313" key="3">
    <source>
        <dbReference type="Proteomes" id="UP000729402"/>
    </source>
</evidence>
<feature type="compositionally biased region" description="Low complexity" evidence="1">
    <location>
        <begin position="103"/>
        <end position="115"/>
    </location>
</feature>
<accession>A0A8J5RZL6</accession>
<dbReference type="AlphaFoldDB" id="A0A8J5RZL6"/>
<feature type="compositionally biased region" description="Basic and acidic residues" evidence="1">
    <location>
        <begin position="200"/>
        <end position="213"/>
    </location>
</feature>
<dbReference type="Proteomes" id="UP000729402">
    <property type="component" value="Unassembled WGS sequence"/>
</dbReference>
<dbReference type="EMBL" id="JAAALK010000287">
    <property type="protein sequence ID" value="KAG8056812.1"/>
    <property type="molecule type" value="Genomic_DNA"/>
</dbReference>
<keyword evidence="3" id="KW-1185">Reference proteome</keyword>
<feature type="compositionally biased region" description="Basic residues" evidence="1">
    <location>
        <begin position="189"/>
        <end position="199"/>
    </location>
</feature>
<organism evidence="2 3">
    <name type="scientific">Zizania palustris</name>
    <name type="common">Northern wild rice</name>
    <dbReference type="NCBI Taxonomy" id="103762"/>
    <lineage>
        <taxon>Eukaryota</taxon>
        <taxon>Viridiplantae</taxon>
        <taxon>Streptophyta</taxon>
        <taxon>Embryophyta</taxon>
        <taxon>Tracheophyta</taxon>
        <taxon>Spermatophyta</taxon>
        <taxon>Magnoliopsida</taxon>
        <taxon>Liliopsida</taxon>
        <taxon>Poales</taxon>
        <taxon>Poaceae</taxon>
        <taxon>BOP clade</taxon>
        <taxon>Oryzoideae</taxon>
        <taxon>Oryzeae</taxon>
        <taxon>Zizaniinae</taxon>
        <taxon>Zizania</taxon>
    </lineage>
</organism>
<feature type="region of interest" description="Disordered" evidence="1">
    <location>
        <begin position="189"/>
        <end position="222"/>
    </location>
</feature>
<name>A0A8J5RZL6_ZIZPA</name>
<comment type="caution">
    <text evidence="2">The sequence shown here is derived from an EMBL/GenBank/DDBJ whole genome shotgun (WGS) entry which is preliminary data.</text>
</comment>
<reference evidence="2" key="1">
    <citation type="journal article" date="2021" name="bioRxiv">
        <title>Whole Genome Assembly and Annotation of Northern Wild Rice, Zizania palustris L., Supports a Whole Genome Duplication in the Zizania Genus.</title>
        <authorList>
            <person name="Haas M."/>
            <person name="Kono T."/>
            <person name="Macchietto M."/>
            <person name="Millas R."/>
            <person name="McGilp L."/>
            <person name="Shao M."/>
            <person name="Duquette J."/>
            <person name="Hirsch C.N."/>
            <person name="Kimball J."/>
        </authorList>
    </citation>
    <scope>NUCLEOTIDE SEQUENCE</scope>
    <source>
        <tissue evidence="2">Fresh leaf tissue</tissue>
    </source>
</reference>
<reference evidence="2" key="2">
    <citation type="submission" date="2021-02" db="EMBL/GenBank/DDBJ databases">
        <authorList>
            <person name="Kimball J.A."/>
            <person name="Haas M.W."/>
            <person name="Macchietto M."/>
            <person name="Kono T."/>
            <person name="Duquette J."/>
            <person name="Shao M."/>
        </authorList>
    </citation>
    <scope>NUCLEOTIDE SEQUENCE</scope>
    <source>
        <tissue evidence="2">Fresh leaf tissue</tissue>
    </source>
</reference>
<gene>
    <name evidence="2" type="ORF">GUJ93_ZPchr0002g25386</name>
</gene>
<protein>
    <submittedName>
        <fullName evidence="2">Uncharacterized protein</fullName>
    </submittedName>
</protein>
<evidence type="ECO:0000313" key="2">
    <source>
        <dbReference type="EMBL" id="KAG8056812.1"/>
    </source>
</evidence>
<evidence type="ECO:0000256" key="1">
    <source>
        <dbReference type="SAM" id="MobiDB-lite"/>
    </source>
</evidence>
<sequence>MAEPSVASSRASNGAVLLFLLPCLSSRQQPRTHRVTPHSPVAGRYMTIYYLSALCSDDLMIPRLPFFRPSPLIDRWDVVPGCPVTLIEDEAPATGDEDGAGEDAGTAATAAGAPGAREEDGGPGGAERTVSGGDENEAVGGAVDVGECVAFSPRRLCLCLLELWPESMALDLVARAGWGMRSRCSKKSRTRGCGRRQRHTRGDGRETKARAGDGEGDEGLCGGGIGREGLDLAAWSTRSVG</sequence>
<feature type="region of interest" description="Disordered" evidence="1">
    <location>
        <begin position="91"/>
        <end position="137"/>
    </location>
</feature>
<proteinExistence type="predicted"/>
<feature type="compositionally biased region" description="Acidic residues" evidence="1">
    <location>
        <begin position="91"/>
        <end position="101"/>
    </location>
</feature>